<dbReference type="AlphaFoldDB" id="A0A7S0GJP3"/>
<name>A0A7S0GJP3_9STRA</name>
<dbReference type="EMBL" id="HBEL01038106">
    <property type="protein sequence ID" value="CAD8421600.1"/>
    <property type="molecule type" value="Transcribed_RNA"/>
</dbReference>
<evidence type="ECO:0000313" key="1">
    <source>
        <dbReference type="EMBL" id="CAD8421600.1"/>
    </source>
</evidence>
<reference evidence="1" key="1">
    <citation type="submission" date="2021-01" db="EMBL/GenBank/DDBJ databases">
        <authorList>
            <person name="Corre E."/>
            <person name="Pelletier E."/>
            <person name="Niang G."/>
            <person name="Scheremetjew M."/>
            <person name="Finn R."/>
            <person name="Kale V."/>
            <person name="Holt S."/>
            <person name="Cochrane G."/>
            <person name="Meng A."/>
            <person name="Brown T."/>
            <person name="Cohen L."/>
        </authorList>
    </citation>
    <scope>NUCLEOTIDE SEQUENCE</scope>
    <source>
        <strain evidence="1">CCAP1064/1</strain>
    </source>
</reference>
<sequence length="178" mass="20694">MRRMAWRQFKRNYIAGKSHNLTFVVKSNEYQLEDWSAIHKQQYPGRKKKITVSSETKLSNARPALLLQEKLLKDNPGIDYIITDSSGEQCYGIQLSHSMGKIMFQLFRKKAPSSPHAVYRMYNYLLPGRECLNDIFRKQLQSEYGIDPLSDEARKAPEDEVSKMEDILDKLKADYPDA</sequence>
<organism evidence="1">
    <name type="scientific">Proboscia inermis</name>
    <dbReference type="NCBI Taxonomy" id="420281"/>
    <lineage>
        <taxon>Eukaryota</taxon>
        <taxon>Sar</taxon>
        <taxon>Stramenopiles</taxon>
        <taxon>Ochrophyta</taxon>
        <taxon>Bacillariophyta</taxon>
        <taxon>Coscinodiscophyceae</taxon>
        <taxon>Rhizosoleniophycidae</taxon>
        <taxon>Rhizosoleniales</taxon>
        <taxon>Rhizosoleniaceae</taxon>
        <taxon>Proboscia</taxon>
    </lineage>
</organism>
<accession>A0A7S0GJP3</accession>
<protein>
    <submittedName>
        <fullName evidence="1">Uncharacterized protein</fullName>
    </submittedName>
</protein>
<proteinExistence type="predicted"/>
<gene>
    <name evidence="1" type="ORF">PINE0816_LOCUS17754</name>
</gene>